<dbReference type="AlphaFoldDB" id="A0A151XGB1"/>
<protein>
    <submittedName>
        <fullName evidence="2">Uncharacterized protein</fullName>
    </submittedName>
</protein>
<keyword evidence="3" id="KW-1185">Reference proteome</keyword>
<evidence type="ECO:0000256" key="1">
    <source>
        <dbReference type="SAM" id="MobiDB-lite"/>
    </source>
</evidence>
<accession>A0A151XGB1</accession>
<reference evidence="2 3" key="1">
    <citation type="submission" date="2015-09" db="EMBL/GenBank/DDBJ databases">
        <title>Trachymyrmex zeteki WGS genome.</title>
        <authorList>
            <person name="Nygaard S."/>
            <person name="Hu H."/>
            <person name="Boomsma J."/>
            <person name="Zhang G."/>
        </authorList>
    </citation>
    <scope>NUCLEOTIDE SEQUENCE [LARGE SCALE GENOMIC DNA]</scope>
    <source>
        <strain evidence="2">Tzet28-1</strain>
        <tissue evidence="2">Whole body</tissue>
    </source>
</reference>
<organism evidence="2 3">
    <name type="scientific">Mycetomoellerius zeteki</name>
    <dbReference type="NCBI Taxonomy" id="64791"/>
    <lineage>
        <taxon>Eukaryota</taxon>
        <taxon>Metazoa</taxon>
        <taxon>Ecdysozoa</taxon>
        <taxon>Arthropoda</taxon>
        <taxon>Hexapoda</taxon>
        <taxon>Insecta</taxon>
        <taxon>Pterygota</taxon>
        <taxon>Neoptera</taxon>
        <taxon>Endopterygota</taxon>
        <taxon>Hymenoptera</taxon>
        <taxon>Apocrita</taxon>
        <taxon>Aculeata</taxon>
        <taxon>Formicoidea</taxon>
        <taxon>Formicidae</taxon>
        <taxon>Myrmicinae</taxon>
        <taxon>Mycetomoellerius</taxon>
    </lineage>
</organism>
<feature type="region of interest" description="Disordered" evidence="1">
    <location>
        <begin position="28"/>
        <end position="48"/>
    </location>
</feature>
<dbReference type="Proteomes" id="UP000075809">
    <property type="component" value="Unassembled WGS sequence"/>
</dbReference>
<name>A0A151XGB1_9HYME</name>
<evidence type="ECO:0000313" key="2">
    <source>
        <dbReference type="EMBL" id="KYQ59442.1"/>
    </source>
</evidence>
<feature type="non-terminal residue" evidence="2">
    <location>
        <position position="1"/>
    </location>
</feature>
<dbReference type="EMBL" id="KQ982169">
    <property type="protein sequence ID" value="KYQ59442.1"/>
    <property type="molecule type" value="Genomic_DNA"/>
</dbReference>
<evidence type="ECO:0000313" key="3">
    <source>
        <dbReference type="Proteomes" id="UP000075809"/>
    </source>
</evidence>
<sequence>LPSKPSFGLCGTSSIPFHHIVSLHTNLPGRRDGSRVTSRVPDDSSTNRSDVLENICCTADRTQNDSLPTISNTLCAKSAIPIVRQ</sequence>
<proteinExistence type="predicted"/>
<gene>
    <name evidence="2" type="ORF">ALC60_01427</name>
</gene>